<accession>A0AAP0C1K8</accession>
<dbReference type="Proteomes" id="UP001418222">
    <property type="component" value="Unassembled WGS sequence"/>
</dbReference>
<gene>
    <name evidence="2" type="ORF">KSP39_PZI001311</name>
</gene>
<sequence length="155" mass="17328">MDSGATNHVFPQQASRYTDAHVPKCITIANDVTTHVYGCRDLAVILSLLLRSVLHVPASAFNLLSVSHLTQEHDCSVTFTLSSFVVQDQQMWRVIGTGRLSNELYTLDIPASVLSSVTFVDWHHRLGHAPLPILRKALPDFPFTEFQCETCIHDK</sequence>
<dbReference type="EMBL" id="JBBWWQ010000001">
    <property type="protein sequence ID" value="KAK8957507.1"/>
    <property type="molecule type" value="Genomic_DNA"/>
</dbReference>
<dbReference type="Pfam" id="PF22936">
    <property type="entry name" value="Pol_BBD"/>
    <property type="match status" value="1"/>
</dbReference>
<dbReference type="InterPro" id="IPR054722">
    <property type="entry name" value="PolX-like_BBD"/>
</dbReference>
<reference evidence="2 3" key="1">
    <citation type="journal article" date="2022" name="Nat. Plants">
        <title>Genomes of leafy and leafless Platanthera orchids illuminate the evolution of mycoheterotrophy.</title>
        <authorList>
            <person name="Li M.H."/>
            <person name="Liu K.W."/>
            <person name="Li Z."/>
            <person name="Lu H.C."/>
            <person name="Ye Q.L."/>
            <person name="Zhang D."/>
            <person name="Wang J.Y."/>
            <person name="Li Y.F."/>
            <person name="Zhong Z.M."/>
            <person name="Liu X."/>
            <person name="Yu X."/>
            <person name="Liu D.K."/>
            <person name="Tu X.D."/>
            <person name="Liu B."/>
            <person name="Hao Y."/>
            <person name="Liao X.Y."/>
            <person name="Jiang Y.T."/>
            <person name="Sun W.H."/>
            <person name="Chen J."/>
            <person name="Chen Y.Q."/>
            <person name="Ai Y."/>
            <person name="Zhai J.W."/>
            <person name="Wu S.S."/>
            <person name="Zhou Z."/>
            <person name="Hsiao Y.Y."/>
            <person name="Wu W.L."/>
            <person name="Chen Y.Y."/>
            <person name="Lin Y.F."/>
            <person name="Hsu J.L."/>
            <person name="Li C.Y."/>
            <person name="Wang Z.W."/>
            <person name="Zhao X."/>
            <person name="Zhong W.Y."/>
            <person name="Ma X.K."/>
            <person name="Ma L."/>
            <person name="Huang J."/>
            <person name="Chen G.Z."/>
            <person name="Huang M.Z."/>
            <person name="Huang L."/>
            <person name="Peng D.H."/>
            <person name="Luo Y.B."/>
            <person name="Zou S.Q."/>
            <person name="Chen S.P."/>
            <person name="Lan S."/>
            <person name="Tsai W.C."/>
            <person name="Van de Peer Y."/>
            <person name="Liu Z.J."/>
        </authorList>
    </citation>
    <scope>NUCLEOTIDE SEQUENCE [LARGE SCALE GENOMIC DNA]</scope>
    <source>
        <strain evidence="2">Lor287</strain>
    </source>
</reference>
<dbReference type="AlphaFoldDB" id="A0AAP0C1K8"/>
<evidence type="ECO:0000313" key="3">
    <source>
        <dbReference type="Proteomes" id="UP001418222"/>
    </source>
</evidence>
<evidence type="ECO:0000313" key="2">
    <source>
        <dbReference type="EMBL" id="KAK8957507.1"/>
    </source>
</evidence>
<organism evidence="2 3">
    <name type="scientific">Platanthera zijinensis</name>
    <dbReference type="NCBI Taxonomy" id="2320716"/>
    <lineage>
        <taxon>Eukaryota</taxon>
        <taxon>Viridiplantae</taxon>
        <taxon>Streptophyta</taxon>
        <taxon>Embryophyta</taxon>
        <taxon>Tracheophyta</taxon>
        <taxon>Spermatophyta</taxon>
        <taxon>Magnoliopsida</taxon>
        <taxon>Liliopsida</taxon>
        <taxon>Asparagales</taxon>
        <taxon>Orchidaceae</taxon>
        <taxon>Orchidoideae</taxon>
        <taxon>Orchideae</taxon>
        <taxon>Orchidinae</taxon>
        <taxon>Platanthera</taxon>
    </lineage>
</organism>
<keyword evidence="3" id="KW-1185">Reference proteome</keyword>
<protein>
    <recommendedName>
        <fullName evidence="1">Retrovirus-related Pol polyprotein from transposon TNT 1-94-like beta-barrel domain-containing protein</fullName>
    </recommendedName>
</protein>
<comment type="caution">
    <text evidence="2">The sequence shown here is derived from an EMBL/GenBank/DDBJ whole genome shotgun (WGS) entry which is preliminary data.</text>
</comment>
<evidence type="ECO:0000259" key="1">
    <source>
        <dbReference type="Pfam" id="PF22936"/>
    </source>
</evidence>
<proteinExistence type="predicted"/>
<name>A0AAP0C1K8_9ASPA</name>
<feature type="domain" description="Retrovirus-related Pol polyprotein from transposon TNT 1-94-like beta-barrel" evidence="1">
    <location>
        <begin position="1"/>
        <end position="72"/>
    </location>
</feature>